<keyword evidence="3" id="KW-0813">Transport</keyword>
<evidence type="ECO:0000313" key="10">
    <source>
        <dbReference type="EMBL" id="QSQ27323.1"/>
    </source>
</evidence>
<keyword evidence="6 9" id="KW-1133">Transmembrane helix</keyword>
<evidence type="ECO:0000256" key="6">
    <source>
        <dbReference type="ARBA" id="ARBA00022989"/>
    </source>
</evidence>
<dbReference type="Proteomes" id="UP000662747">
    <property type="component" value="Chromosome"/>
</dbReference>
<reference evidence="10 11" key="1">
    <citation type="submission" date="2021-02" db="EMBL/GenBank/DDBJ databases">
        <title>De Novo genome assembly of isolated myxobacteria.</title>
        <authorList>
            <person name="Stevens D.C."/>
        </authorList>
    </citation>
    <scope>NUCLEOTIDE SEQUENCE [LARGE SCALE GENOMIC DNA]</scope>
    <source>
        <strain evidence="11">SCPEA02</strain>
    </source>
</reference>
<evidence type="ECO:0000313" key="11">
    <source>
        <dbReference type="Proteomes" id="UP000662747"/>
    </source>
</evidence>
<evidence type="ECO:0000256" key="7">
    <source>
        <dbReference type="ARBA" id="ARBA00023136"/>
    </source>
</evidence>
<comment type="similarity">
    <text evidence="2">Belongs to the autoinducer-2 exporter (AI-2E) (TC 2.A.86) family.</text>
</comment>
<name>A0ABX7P9X7_9BACT</name>
<dbReference type="Pfam" id="PF01594">
    <property type="entry name" value="AI-2E_transport"/>
    <property type="match status" value="1"/>
</dbReference>
<dbReference type="PANTHER" id="PTHR21716">
    <property type="entry name" value="TRANSMEMBRANE PROTEIN"/>
    <property type="match status" value="1"/>
</dbReference>
<sequence length="422" mass="45058">MAGIRQHPSGERRIIRVDISPRIVAWVVGLALAAWVLVKLREVVLVVVVALMLAGTVAPLLETLERRHIRRSWGVVLLLLGLLGGLGLVGLLTVPPLIHQVGALAAQAPAYREHLAGWLEEHRLLAPLAHSLRSPSSPGLFSKAAHYALTYSEKAAVLVGYGVTALVLAVYLVADASRVRGAVFSLIPREYHLRASRILVNLETIVGGYIRGQVITSVCIAVFTFVLLSLLRVPNALALAVFAGLTDVLPFIGGLLATTPAALAALSRGLPLAIVVVVAMVLYQEFESRVLVPRVYGRVLRLPAIVVLLALLIGGELMGIIGALLALPIAAGIRMAVHELRVELPGEALANSGLRERDERAERSYERRTAGAPAKDAAAVAVRMAEDIRHEDAQEHGDAATDVPITGGSQQDAHDEHAERGH</sequence>
<evidence type="ECO:0000256" key="5">
    <source>
        <dbReference type="ARBA" id="ARBA00022692"/>
    </source>
</evidence>
<feature type="compositionally biased region" description="Basic and acidic residues" evidence="8">
    <location>
        <begin position="384"/>
        <end position="399"/>
    </location>
</feature>
<feature type="transmembrane region" description="Helical" evidence="9">
    <location>
        <begin position="214"/>
        <end position="231"/>
    </location>
</feature>
<feature type="compositionally biased region" description="Basic and acidic residues" evidence="8">
    <location>
        <begin position="354"/>
        <end position="369"/>
    </location>
</feature>
<evidence type="ECO:0000256" key="1">
    <source>
        <dbReference type="ARBA" id="ARBA00004651"/>
    </source>
</evidence>
<evidence type="ECO:0000256" key="4">
    <source>
        <dbReference type="ARBA" id="ARBA00022475"/>
    </source>
</evidence>
<dbReference type="InterPro" id="IPR002549">
    <property type="entry name" value="AI-2E-like"/>
</dbReference>
<proteinExistence type="inferred from homology"/>
<gene>
    <name evidence="10" type="ORF">JY651_21500</name>
</gene>
<organism evidence="10 11">
    <name type="scientific">Pyxidicoccus parkwayensis</name>
    <dbReference type="NCBI Taxonomy" id="2813578"/>
    <lineage>
        <taxon>Bacteria</taxon>
        <taxon>Pseudomonadati</taxon>
        <taxon>Myxococcota</taxon>
        <taxon>Myxococcia</taxon>
        <taxon>Myxococcales</taxon>
        <taxon>Cystobacterineae</taxon>
        <taxon>Myxococcaceae</taxon>
        <taxon>Pyxidicoccus</taxon>
    </lineage>
</organism>
<feature type="compositionally biased region" description="Basic and acidic residues" evidence="8">
    <location>
        <begin position="412"/>
        <end position="422"/>
    </location>
</feature>
<feature type="compositionally biased region" description="Low complexity" evidence="8">
    <location>
        <begin position="370"/>
        <end position="383"/>
    </location>
</feature>
<dbReference type="RefSeq" id="WP_206728845.1">
    <property type="nucleotide sequence ID" value="NZ_CP071090.1"/>
</dbReference>
<keyword evidence="11" id="KW-1185">Reference proteome</keyword>
<comment type="subcellular location">
    <subcellularLocation>
        <location evidence="1">Cell membrane</location>
        <topology evidence="1">Multi-pass membrane protein</topology>
    </subcellularLocation>
</comment>
<feature type="transmembrane region" description="Helical" evidence="9">
    <location>
        <begin position="21"/>
        <end position="38"/>
    </location>
</feature>
<feature type="transmembrane region" description="Helical" evidence="9">
    <location>
        <begin position="155"/>
        <end position="174"/>
    </location>
</feature>
<feature type="transmembrane region" description="Helical" evidence="9">
    <location>
        <begin position="73"/>
        <end position="94"/>
    </location>
</feature>
<accession>A0ABX7P9X7</accession>
<keyword evidence="4" id="KW-1003">Cell membrane</keyword>
<feature type="transmembrane region" description="Helical" evidence="9">
    <location>
        <begin position="265"/>
        <end position="284"/>
    </location>
</feature>
<keyword evidence="5 9" id="KW-0812">Transmembrane</keyword>
<evidence type="ECO:0000256" key="9">
    <source>
        <dbReference type="SAM" id="Phobius"/>
    </source>
</evidence>
<protein>
    <submittedName>
        <fullName evidence="10">AI-2E family transporter</fullName>
    </submittedName>
</protein>
<evidence type="ECO:0000256" key="8">
    <source>
        <dbReference type="SAM" id="MobiDB-lite"/>
    </source>
</evidence>
<feature type="transmembrane region" description="Helical" evidence="9">
    <location>
        <begin position="44"/>
        <end position="61"/>
    </location>
</feature>
<dbReference type="EMBL" id="CP071090">
    <property type="protein sequence ID" value="QSQ27323.1"/>
    <property type="molecule type" value="Genomic_DNA"/>
</dbReference>
<evidence type="ECO:0000256" key="3">
    <source>
        <dbReference type="ARBA" id="ARBA00022448"/>
    </source>
</evidence>
<dbReference type="PANTHER" id="PTHR21716:SF53">
    <property type="entry name" value="PERMEASE PERM-RELATED"/>
    <property type="match status" value="1"/>
</dbReference>
<feature type="transmembrane region" description="Helical" evidence="9">
    <location>
        <begin position="304"/>
        <end position="331"/>
    </location>
</feature>
<evidence type="ECO:0000256" key="2">
    <source>
        <dbReference type="ARBA" id="ARBA00009773"/>
    </source>
</evidence>
<feature type="region of interest" description="Disordered" evidence="8">
    <location>
        <begin position="353"/>
        <end position="422"/>
    </location>
</feature>
<keyword evidence="7 9" id="KW-0472">Membrane</keyword>